<dbReference type="AlphaFoldDB" id="A0A9X0D0U2"/>
<name>A0A9X0D0U2_9CNID</name>
<evidence type="ECO:0000313" key="2">
    <source>
        <dbReference type="EMBL" id="KAJ7382571.1"/>
    </source>
</evidence>
<reference evidence="2" key="1">
    <citation type="submission" date="2023-01" db="EMBL/GenBank/DDBJ databases">
        <title>Genome assembly of the deep-sea coral Lophelia pertusa.</title>
        <authorList>
            <person name="Herrera S."/>
            <person name="Cordes E."/>
        </authorList>
    </citation>
    <scope>NUCLEOTIDE SEQUENCE</scope>
    <source>
        <strain evidence="2">USNM1676648</strain>
        <tissue evidence="2">Polyp</tissue>
    </source>
</reference>
<dbReference type="EMBL" id="MU825920">
    <property type="protein sequence ID" value="KAJ7382571.1"/>
    <property type="molecule type" value="Genomic_DNA"/>
</dbReference>
<organism evidence="2 3">
    <name type="scientific">Desmophyllum pertusum</name>
    <dbReference type="NCBI Taxonomy" id="174260"/>
    <lineage>
        <taxon>Eukaryota</taxon>
        <taxon>Metazoa</taxon>
        <taxon>Cnidaria</taxon>
        <taxon>Anthozoa</taxon>
        <taxon>Hexacorallia</taxon>
        <taxon>Scleractinia</taxon>
        <taxon>Caryophylliina</taxon>
        <taxon>Caryophylliidae</taxon>
        <taxon>Desmophyllum</taxon>
    </lineage>
</organism>
<sequence>MADIVVKNGYNGFNNNKKHNSKNLGKPSTFNNRLPPLRSDNSDKNSTMASNEDRPQSPFLQASVSDHNTTDIVILLDDEVKRIRQLSINLGINHHYEIAEYHNRFHRHKKWRLPSIERPKCWRQSHNWTKRMDDIARLDLKRSVAGFGTLKCVSASVDLESLPRGRKKLLEPVDVPTLGCSYRLPVQKNNKQKTLQNS</sequence>
<feature type="region of interest" description="Disordered" evidence="1">
    <location>
        <begin position="8"/>
        <end position="62"/>
    </location>
</feature>
<dbReference type="Proteomes" id="UP001163046">
    <property type="component" value="Unassembled WGS sequence"/>
</dbReference>
<evidence type="ECO:0000256" key="1">
    <source>
        <dbReference type="SAM" id="MobiDB-lite"/>
    </source>
</evidence>
<evidence type="ECO:0000313" key="3">
    <source>
        <dbReference type="Proteomes" id="UP001163046"/>
    </source>
</evidence>
<proteinExistence type="predicted"/>
<keyword evidence="3" id="KW-1185">Reference proteome</keyword>
<comment type="caution">
    <text evidence="2">The sequence shown here is derived from an EMBL/GenBank/DDBJ whole genome shotgun (WGS) entry which is preliminary data.</text>
</comment>
<dbReference type="OrthoDB" id="5954362at2759"/>
<protein>
    <submittedName>
        <fullName evidence="2">Uncharacterized protein</fullName>
    </submittedName>
</protein>
<accession>A0A9X0D0U2</accession>
<gene>
    <name evidence="2" type="ORF">OS493_034207</name>
</gene>